<feature type="domain" description="Manganese/iron superoxide dismutase C-terminal" evidence="7">
    <location>
        <begin position="93"/>
        <end position="192"/>
    </location>
</feature>
<evidence type="ECO:0000256" key="4">
    <source>
        <dbReference type="ARBA" id="ARBA00023002"/>
    </source>
</evidence>
<keyword evidence="9" id="KW-1185">Reference proteome</keyword>
<comment type="caution">
    <text evidence="8">The sequence shown here is derived from an EMBL/GenBank/DDBJ whole genome shotgun (WGS) entry which is preliminary data.</text>
</comment>
<dbReference type="EMBL" id="JBEPLU010000001">
    <property type="protein sequence ID" value="MET3527200.1"/>
    <property type="molecule type" value="Genomic_DNA"/>
</dbReference>
<dbReference type="PRINTS" id="PR01703">
    <property type="entry name" value="MNSODISMTASE"/>
</dbReference>
<dbReference type="PIRSF" id="PIRSF000349">
    <property type="entry name" value="SODismutase"/>
    <property type="match status" value="1"/>
</dbReference>
<proteinExistence type="inferred from homology"/>
<protein>
    <recommendedName>
        <fullName evidence="2 5">Superoxide dismutase</fullName>
        <ecNumber evidence="2 5">1.15.1.1</ecNumber>
    </recommendedName>
</protein>
<dbReference type="Gene3D" id="3.55.40.20">
    <property type="entry name" value="Iron/manganese superoxide dismutase, C-terminal domain"/>
    <property type="match status" value="1"/>
</dbReference>
<keyword evidence="3 5" id="KW-0479">Metal-binding</keyword>
<dbReference type="EC" id="1.15.1.1" evidence="2 5"/>
<accession>A0ABV2EJH3</accession>
<name>A0ABV2EJH3_9CAUL</name>
<dbReference type="InterPro" id="IPR019833">
    <property type="entry name" value="Mn/Fe_SOD_BS"/>
</dbReference>
<dbReference type="GO" id="GO:0004784">
    <property type="term" value="F:superoxide dismutase activity"/>
    <property type="evidence" value="ECO:0007669"/>
    <property type="project" value="UniProtKB-EC"/>
</dbReference>
<evidence type="ECO:0000256" key="1">
    <source>
        <dbReference type="ARBA" id="ARBA00008714"/>
    </source>
</evidence>
<keyword evidence="4 5" id="KW-0560">Oxidoreductase</keyword>
<comment type="catalytic activity">
    <reaction evidence="5">
        <text>2 superoxide + 2 H(+) = H2O2 + O2</text>
        <dbReference type="Rhea" id="RHEA:20696"/>
        <dbReference type="ChEBI" id="CHEBI:15378"/>
        <dbReference type="ChEBI" id="CHEBI:15379"/>
        <dbReference type="ChEBI" id="CHEBI:16240"/>
        <dbReference type="ChEBI" id="CHEBI:18421"/>
        <dbReference type="EC" id="1.15.1.1"/>
    </reaction>
</comment>
<evidence type="ECO:0000256" key="3">
    <source>
        <dbReference type="ARBA" id="ARBA00022723"/>
    </source>
</evidence>
<dbReference type="InterPro" id="IPR019831">
    <property type="entry name" value="Mn/Fe_SOD_N"/>
</dbReference>
<dbReference type="PANTHER" id="PTHR42769:SF3">
    <property type="entry name" value="SUPEROXIDE DISMUTASE [FE] 2, CHLOROPLASTIC"/>
    <property type="match status" value="1"/>
</dbReference>
<comment type="function">
    <text evidence="5">Destroys radicals which are normally produced within the cells and which are toxic to biological systems.</text>
</comment>
<dbReference type="InterPro" id="IPR019832">
    <property type="entry name" value="Mn/Fe_SOD_C"/>
</dbReference>
<dbReference type="Pfam" id="PF00081">
    <property type="entry name" value="Sod_Fe_N"/>
    <property type="match status" value="1"/>
</dbReference>
<evidence type="ECO:0000259" key="7">
    <source>
        <dbReference type="Pfam" id="PF02777"/>
    </source>
</evidence>
<dbReference type="InterPro" id="IPR036324">
    <property type="entry name" value="Mn/Fe_SOD_N_sf"/>
</dbReference>
<feature type="domain" description="Manganese/iron superoxide dismutase N-terminal" evidence="6">
    <location>
        <begin position="2"/>
        <end position="84"/>
    </location>
</feature>
<reference evidence="8 9" key="1">
    <citation type="submission" date="2024-06" db="EMBL/GenBank/DDBJ databases">
        <title>Genomic Encyclopedia of Type Strains, Phase IV (KMG-IV): sequencing the most valuable type-strain genomes for metagenomic binning, comparative biology and taxonomic classification.</title>
        <authorList>
            <person name="Goeker M."/>
        </authorList>
    </citation>
    <scope>NUCLEOTIDE SEQUENCE [LARGE SCALE GENOMIC DNA]</scope>
    <source>
        <strain evidence="8 9">DSM 17809</strain>
    </source>
</reference>
<dbReference type="PROSITE" id="PS00088">
    <property type="entry name" value="SOD_MN"/>
    <property type="match status" value="1"/>
</dbReference>
<organism evidence="8 9">
    <name type="scientific">Phenylobacterium koreense</name>
    <dbReference type="NCBI Taxonomy" id="266125"/>
    <lineage>
        <taxon>Bacteria</taxon>
        <taxon>Pseudomonadati</taxon>
        <taxon>Pseudomonadota</taxon>
        <taxon>Alphaproteobacteria</taxon>
        <taxon>Caulobacterales</taxon>
        <taxon>Caulobacteraceae</taxon>
        <taxon>Phenylobacterium</taxon>
    </lineage>
</organism>
<dbReference type="SUPFAM" id="SSF54719">
    <property type="entry name" value="Fe,Mn superoxide dismutase (SOD), C-terminal domain"/>
    <property type="match status" value="1"/>
</dbReference>
<dbReference type="Gene3D" id="1.10.287.990">
    <property type="entry name" value="Fe,Mn superoxide dismutase (SOD) domain"/>
    <property type="match status" value="1"/>
</dbReference>
<evidence type="ECO:0000313" key="8">
    <source>
        <dbReference type="EMBL" id="MET3527200.1"/>
    </source>
</evidence>
<evidence type="ECO:0000313" key="9">
    <source>
        <dbReference type="Proteomes" id="UP001549110"/>
    </source>
</evidence>
<comment type="similarity">
    <text evidence="1 5">Belongs to the iron/manganese superoxide dismutase family.</text>
</comment>
<gene>
    <name evidence="8" type="ORF">ABID41_002295</name>
</gene>
<dbReference type="PANTHER" id="PTHR42769">
    <property type="entry name" value="SUPEROXIDE DISMUTASE"/>
    <property type="match status" value="1"/>
</dbReference>
<dbReference type="SUPFAM" id="SSF46609">
    <property type="entry name" value="Fe,Mn superoxide dismutase (SOD), N-terminal domain"/>
    <property type="match status" value="1"/>
</dbReference>
<evidence type="ECO:0000256" key="2">
    <source>
        <dbReference type="ARBA" id="ARBA00012682"/>
    </source>
</evidence>
<dbReference type="InterPro" id="IPR036314">
    <property type="entry name" value="SOD_C_sf"/>
</dbReference>
<dbReference type="Pfam" id="PF02777">
    <property type="entry name" value="Sod_Fe_C"/>
    <property type="match status" value="1"/>
</dbReference>
<dbReference type="Proteomes" id="UP001549110">
    <property type="component" value="Unassembled WGS sequence"/>
</dbReference>
<evidence type="ECO:0000259" key="6">
    <source>
        <dbReference type="Pfam" id="PF00081"/>
    </source>
</evidence>
<dbReference type="InterPro" id="IPR001189">
    <property type="entry name" value="Mn/Fe_SOD"/>
</dbReference>
<evidence type="ECO:0000256" key="5">
    <source>
        <dbReference type="RuleBase" id="RU000414"/>
    </source>
</evidence>
<sequence>MFPFPALPYDDDALAPIISARTLRAHHGRHQARHVQVTNELLSTRGYVVETLEEVVVEAFRTGQRKLFDNAAQAWNHGFFWNCMRPGGSALEGRFAQAVVSAFGSLEGLRASFLTEAAAHFGSGWVWLVAERGGLSVASTHNAGTPLVWNGSTPLLACDLWEHAYYLDHQGDRAGFLSAWWDNLVDWTFVARQFEAENAGQAGWRYPLPALA</sequence>
<dbReference type="RefSeq" id="WP_354297701.1">
    <property type="nucleotide sequence ID" value="NZ_JBEPLU010000001.1"/>
</dbReference>